<dbReference type="InterPro" id="IPR036770">
    <property type="entry name" value="Ankyrin_rpt-contain_sf"/>
</dbReference>
<evidence type="ECO:0000313" key="6">
    <source>
        <dbReference type="Proteomes" id="UP000815325"/>
    </source>
</evidence>
<feature type="repeat" description="ANK" evidence="3">
    <location>
        <begin position="91"/>
        <end position="123"/>
    </location>
</feature>
<reference evidence="5" key="1">
    <citation type="submission" date="2017-08" db="EMBL/GenBank/DDBJ databases">
        <authorList>
            <person name="Polle J.E."/>
            <person name="Barry K."/>
            <person name="Cushman J."/>
            <person name="Schmutz J."/>
            <person name="Tran D."/>
            <person name="Hathwaick L.T."/>
            <person name="Yim W.C."/>
            <person name="Jenkins J."/>
            <person name="Mckie-Krisberg Z.M."/>
            <person name="Prochnik S."/>
            <person name="Lindquist E."/>
            <person name="Dockter R.B."/>
            <person name="Adam C."/>
            <person name="Molina H."/>
            <person name="Bunkerborg J."/>
            <person name="Jin E."/>
            <person name="Buchheim M."/>
            <person name="Magnuson J."/>
        </authorList>
    </citation>
    <scope>NUCLEOTIDE SEQUENCE</scope>
    <source>
        <strain evidence="5">CCAP 19/18</strain>
    </source>
</reference>
<organism evidence="5 6">
    <name type="scientific">Dunaliella salina</name>
    <name type="common">Green alga</name>
    <name type="synonym">Protococcus salinus</name>
    <dbReference type="NCBI Taxonomy" id="3046"/>
    <lineage>
        <taxon>Eukaryota</taxon>
        <taxon>Viridiplantae</taxon>
        <taxon>Chlorophyta</taxon>
        <taxon>core chlorophytes</taxon>
        <taxon>Chlorophyceae</taxon>
        <taxon>CS clade</taxon>
        <taxon>Chlamydomonadales</taxon>
        <taxon>Dunaliellaceae</taxon>
        <taxon>Dunaliella</taxon>
    </lineage>
</organism>
<dbReference type="SUPFAM" id="SSF48403">
    <property type="entry name" value="Ankyrin repeat"/>
    <property type="match status" value="1"/>
</dbReference>
<feature type="repeat" description="ANK" evidence="3">
    <location>
        <begin position="11"/>
        <end position="43"/>
    </location>
</feature>
<evidence type="ECO:0000256" key="1">
    <source>
        <dbReference type="ARBA" id="ARBA00022737"/>
    </source>
</evidence>
<protein>
    <submittedName>
        <fullName evidence="5">Ankyrin repeat-containing domain protein</fullName>
    </submittedName>
</protein>
<evidence type="ECO:0000256" key="4">
    <source>
        <dbReference type="SAM" id="MobiDB-lite"/>
    </source>
</evidence>
<feature type="compositionally biased region" description="Basic and acidic residues" evidence="4">
    <location>
        <begin position="186"/>
        <end position="205"/>
    </location>
</feature>
<comment type="caution">
    <text evidence="5">The sequence shown here is derived from an EMBL/GenBank/DDBJ whole genome shotgun (WGS) entry which is preliminary data.</text>
</comment>
<keyword evidence="1" id="KW-0677">Repeat</keyword>
<name>A0ABQ7GGB8_DUNSA</name>
<sequence>MKQLLDDGGARGRTPLWIACYCNNEEAVTIFAREGANPWLADKHAKKTPLMMACVMGHAGCVKNLLDNMHQQFWVSPENGCTRYIDARSVTGFPALTYAVTWNHANVVEVLLQYGPSLTVQNPTHSFESALVVPPGSTPLHVAGISKATAVQSLQLQQRLSKTQSDWGAMRAEVASTSGVSHGARQSREAQHAARAAQREQARKQREEQRQRWLCRYQLHQALMHANSSSMENLQVLDNNQPLFPVSMARSSELGGSSWEGSAWGGSSPINFQGISGGASPRWQGALGINFTRPTIGEERVKEEDVVQDVASPRPPGYPHIAPSGGNAATWVGCQ</sequence>
<dbReference type="EMBL" id="MU069799">
    <property type="protein sequence ID" value="KAF5833646.1"/>
    <property type="molecule type" value="Genomic_DNA"/>
</dbReference>
<keyword evidence="6" id="KW-1185">Reference proteome</keyword>
<proteinExistence type="predicted"/>
<gene>
    <name evidence="5" type="ORF">DUNSADRAFT_9989</name>
</gene>
<keyword evidence="2 3" id="KW-0040">ANK repeat</keyword>
<evidence type="ECO:0000256" key="2">
    <source>
        <dbReference type="ARBA" id="ARBA00023043"/>
    </source>
</evidence>
<evidence type="ECO:0000256" key="3">
    <source>
        <dbReference type="PROSITE-ProRule" id="PRU00023"/>
    </source>
</evidence>
<dbReference type="PROSITE" id="PS50088">
    <property type="entry name" value="ANK_REPEAT"/>
    <property type="match status" value="2"/>
</dbReference>
<evidence type="ECO:0000313" key="5">
    <source>
        <dbReference type="EMBL" id="KAF5833646.1"/>
    </source>
</evidence>
<dbReference type="InterPro" id="IPR002110">
    <property type="entry name" value="Ankyrin_rpt"/>
</dbReference>
<feature type="region of interest" description="Disordered" evidence="4">
    <location>
        <begin position="174"/>
        <end position="205"/>
    </location>
</feature>
<feature type="region of interest" description="Disordered" evidence="4">
    <location>
        <begin position="313"/>
        <end position="335"/>
    </location>
</feature>
<dbReference type="Pfam" id="PF12796">
    <property type="entry name" value="Ank_2"/>
    <property type="match status" value="1"/>
</dbReference>
<accession>A0ABQ7GGB8</accession>
<dbReference type="SMART" id="SM00248">
    <property type="entry name" value="ANK"/>
    <property type="match status" value="3"/>
</dbReference>
<dbReference type="PANTHER" id="PTHR24161:SF85">
    <property type="entry name" value="PALMITOYLTRANSFERASE HIP14"/>
    <property type="match status" value="1"/>
</dbReference>
<dbReference type="Proteomes" id="UP000815325">
    <property type="component" value="Unassembled WGS sequence"/>
</dbReference>
<dbReference type="Gene3D" id="1.25.40.20">
    <property type="entry name" value="Ankyrin repeat-containing domain"/>
    <property type="match status" value="1"/>
</dbReference>
<dbReference type="PANTHER" id="PTHR24161">
    <property type="entry name" value="ANK_REP_REGION DOMAIN-CONTAINING PROTEIN-RELATED"/>
    <property type="match status" value="1"/>
</dbReference>